<reference evidence="2" key="1">
    <citation type="submission" date="2021-02" db="EMBL/GenBank/DDBJ databases">
        <authorList>
            <person name="Nowell W R."/>
        </authorList>
    </citation>
    <scope>NUCLEOTIDE SEQUENCE</scope>
</reference>
<feature type="compositionally biased region" description="Acidic residues" evidence="1">
    <location>
        <begin position="35"/>
        <end position="50"/>
    </location>
</feature>
<gene>
    <name evidence="2" type="ORF">UJA718_LOCUS50406</name>
</gene>
<accession>A0A822ALI9</accession>
<organism evidence="2 3">
    <name type="scientific">Rotaria socialis</name>
    <dbReference type="NCBI Taxonomy" id="392032"/>
    <lineage>
        <taxon>Eukaryota</taxon>
        <taxon>Metazoa</taxon>
        <taxon>Spiralia</taxon>
        <taxon>Gnathifera</taxon>
        <taxon>Rotifera</taxon>
        <taxon>Eurotatoria</taxon>
        <taxon>Bdelloidea</taxon>
        <taxon>Philodinida</taxon>
        <taxon>Philodinidae</taxon>
        <taxon>Rotaria</taxon>
    </lineage>
</organism>
<dbReference type="AlphaFoldDB" id="A0A822ALI9"/>
<dbReference type="Proteomes" id="UP000663873">
    <property type="component" value="Unassembled WGS sequence"/>
</dbReference>
<feature type="non-terminal residue" evidence="2">
    <location>
        <position position="68"/>
    </location>
</feature>
<protein>
    <submittedName>
        <fullName evidence="2">Uncharacterized protein</fullName>
    </submittedName>
</protein>
<evidence type="ECO:0000313" key="3">
    <source>
        <dbReference type="Proteomes" id="UP000663873"/>
    </source>
</evidence>
<keyword evidence="3" id="KW-1185">Reference proteome</keyword>
<comment type="caution">
    <text evidence="2">The sequence shown here is derived from an EMBL/GenBank/DDBJ whole genome shotgun (WGS) entry which is preliminary data.</text>
</comment>
<evidence type="ECO:0000256" key="1">
    <source>
        <dbReference type="SAM" id="MobiDB-lite"/>
    </source>
</evidence>
<name>A0A822ALI9_9BILA</name>
<feature type="non-terminal residue" evidence="2">
    <location>
        <position position="1"/>
    </location>
</feature>
<proteinExistence type="predicted"/>
<sequence>EIHDMSNLLSINIDHCENSTERLSTIYETPSPQPEIEEEEEEEEEEIDNNTDDKLVVYDIANVDTSTK</sequence>
<dbReference type="EMBL" id="CAJOBP010112680">
    <property type="protein sequence ID" value="CAF5006247.1"/>
    <property type="molecule type" value="Genomic_DNA"/>
</dbReference>
<evidence type="ECO:0000313" key="2">
    <source>
        <dbReference type="EMBL" id="CAF5006247.1"/>
    </source>
</evidence>
<feature type="region of interest" description="Disordered" evidence="1">
    <location>
        <begin position="26"/>
        <end position="53"/>
    </location>
</feature>